<organism evidence="4 5">
    <name type="scientific">Fibroporia radiculosa</name>
    <dbReference type="NCBI Taxonomy" id="599839"/>
    <lineage>
        <taxon>Eukaryota</taxon>
        <taxon>Fungi</taxon>
        <taxon>Dikarya</taxon>
        <taxon>Basidiomycota</taxon>
        <taxon>Agaricomycotina</taxon>
        <taxon>Agaricomycetes</taxon>
        <taxon>Polyporales</taxon>
        <taxon>Fibroporiaceae</taxon>
        <taxon>Fibroporia</taxon>
    </lineage>
</organism>
<keyword evidence="1" id="KW-0732">Signal</keyword>
<dbReference type="PANTHER" id="PTHR46640:SF1">
    <property type="entry name" value="FUNGAL LIPASE-LIKE DOMAIN-CONTAINING PROTEIN-RELATED"/>
    <property type="match status" value="1"/>
</dbReference>
<dbReference type="Pfam" id="PF01764">
    <property type="entry name" value="Lipase_3"/>
    <property type="match status" value="1"/>
</dbReference>
<dbReference type="AlphaFoldDB" id="J4I9Y4"/>
<dbReference type="InterPro" id="IPR002921">
    <property type="entry name" value="Fungal_lipase-type"/>
</dbReference>
<dbReference type="InParanoid" id="J4I9Y4"/>
<keyword evidence="2" id="KW-0378">Hydrolase</keyword>
<dbReference type="GO" id="GO:0006629">
    <property type="term" value="P:lipid metabolic process"/>
    <property type="evidence" value="ECO:0007669"/>
    <property type="project" value="InterPro"/>
</dbReference>
<dbReference type="RefSeq" id="XP_012181249.1">
    <property type="nucleotide sequence ID" value="XM_012325859.1"/>
</dbReference>
<dbReference type="EMBL" id="HE797057">
    <property type="protein sequence ID" value="CCM01966.1"/>
    <property type="molecule type" value="Genomic_DNA"/>
</dbReference>
<proteinExistence type="predicted"/>
<keyword evidence="5" id="KW-1185">Reference proteome</keyword>
<accession>J4I9Y4</accession>
<dbReference type="InterPro" id="IPR051299">
    <property type="entry name" value="AB_hydrolase_lip/est"/>
</dbReference>
<dbReference type="Gene3D" id="3.40.50.1820">
    <property type="entry name" value="alpha/beta hydrolase"/>
    <property type="match status" value="1"/>
</dbReference>
<evidence type="ECO:0000256" key="2">
    <source>
        <dbReference type="ARBA" id="ARBA00022801"/>
    </source>
</evidence>
<dbReference type="OrthoDB" id="426718at2759"/>
<dbReference type="Proteomes" id="UP000006352">
    <property type="component" value="Unassembled WGS sequence"/>
</dbReference>
<name>J4I9Y4_9APHY</name>
<gene>
    <name evidence="4" type="ORF">FIBRA_04039</name>
</gene>
<dbReference type="HOGENOM" id="CLU_038588_0_0_1"/>
<dbReference type="STRING" id="599839.J4I9Y4"/>
<dbReference type="GeneID" id="24096877"/>
<sequence>MSRILRRPSASSDPTDDLTPAQKRMYASEKLTNFRTIAKLCATQSTYTLTSLDLASADLYVRLAEFKQFVMMSSCALSPQIVYANLGILMQSKFPLEGFDAIPGTSLVDAFLGTVADVPGIVVYRGHIEQLVVGFSSTATIKQALYDMYAIKQPYLYEKGPCIHAGFWKMYEGCRSEVLRIVHRSLQRHRVRELAIVGHSMGGALSYLFALDVLIGDAALSDYWQDLVNAYQATNGKGSVKEYCVKTLNDGVPSLPSVSWGYKHLTRTPLYFHHGRLFNVPSSECEHGVFSVADDALDRTRRPEHPRGGHNYYNGVDAERVIRRIYWMAKLSKGTTGWEEAYLAKITEIEQAWQEDGGVAPRDVI</sequence>
<protein>
    <recommendedName>
        <fullName evidence="3">Fungal lipase-type domain-containing protein</fullName>
    </recommendedName>
</protein>
<evidence type="ECO:0000313" key="4">
    <source>
        <dbReference type="EMBL" id="CCM01966.1"/>
    </source>
</evidence>
<dbReference type="PANTHER" id="PTHR46640">
    <property type="entry name" value="TRIACYLGLYCEROL LIPASE, PUTATIVE (AFU_ORTHOLOGUE AFUA_6G06510)-RELATED"/>
    <property type="match status" value="1"/>
</dbReference>
<evidence type="ECO:0000259" key="3">
    <source>
        <dbReference type="Pfam" id="PF01764"/>
    </source>
</evidence>
<reference evidence="4 5" key="1">
    <citation type="journal article" date="2012" name="Appl. Environ. Microbiol.">
        <title>Short-read sequencing for genomic analysis of the brown rot fungus Fibroporia radiculosa.</title>
        <authorList>
            <person name="Tang J.D."/>
            <person name="Perkins A.D."/>
            <person name="Sonstegard T.S."/>
            <person name="Schroeder S.G."/>
            <person name="Burgess S.C."/>
            <person name="Diehl S.V."/>
        </authorList>
    </citation>
    <scope>NUCLEOTIDE SEQUENCE [LARGE SCALE GENOMIC DNA]</scope>
    <source>
        <strain evidence="4 5">TFFH 294</strain>
    </source>
</reference>
<dbReference type="SUPFAM" id="SSF53474">
    <property type="entry name" value="alpha/beta-Hydrolases"/>
    <property type="match status" value="1"/>
</dbReference>
<evidence type="ECO:0000256" key="1">
    <source>
        <dbReference type="ARBA" id="ARBA00022729"/>
    </source>
</evidence>
<dbReference type="InterPro" id="IPR029058">
    <property type="entry name" value="AB_hydrolase_fold"/>
</dbReference>
<evidence type="ECO:0000313" key="5">
    <source>
        <dbReference type="Proteomes" id="UP000006352"/>
    </source>
</evidence>
<feature type="domain" description="Fungal lipase-type" evidence="3">
    <location>
        <begin position="132"/>
        <end position="215"/>
    </location>
</feature>
<dbReference type="GO" id="GO:0016787">
    <property type="term" value="F:hydrolase activity"/>
    <property type="evidence" value="ECO:0007669"/>
    <property type="project" value="UniProtKB-KW"/>
</dbReference>